<dbReference type="AlphaFoldDB" id="A0A1N6IN90"/>
<evidence type="ECO:0000256" key="7">
    <source>
        <dbReference type="SAM" id="Phobius"/>
    </source>
</evidence>
<evidence type="ECO:0000259" key="8">
    <source>
        <dbReference type="Pfam" id="PF01435"/>
    </source>
</evidence>
<dbReference type="PANTHER" id="PTHR22726">
    <property type="entry name" value="METALLOENDOPEPTIDASE OMA1"/>
    <property type="match status" value="1"/>
</dbReference>
<keyword evidence="11" id="KW-1185">Reference proteome</keyword>
<evidence type="ECO:0000256" key="2">
    <source>
        <dbReference type="ARBA" id="ARBA00022723"/>
    </source>
</evidence>
<dbReference type="GO" id="GO:0016020">
    <property type="term" value="C:membrane"/>
    <property type="evidence" value="ECO:0007669"/>
    <property type="project" value="TreeGrafter"/>
</dbReference>
<evidence type="ECO:0000256" key="1">
    <source>
        <dbReference type="ARBA" id="ARBA00022670"/>
    </source>
</evidence>
<dbReference type="Pfam" id="PF23368">
    <property type="entry name" value="DUF7092"/>
    <property type="match status" value="1"/>
</dbReference>
<dbReference type="InterPro" id="IPR001915">
    <property type="entry name" value="Peptidase_M48"/>
</dbReference>
<dbReference type="InterPro" id="IPR055518">
    <property type="entry name" value="DUF7092"/>
</dbReference>
<accession>A0A1N6IN90</accession>
<dbReference type="GO" id="GO:0004222">
    <property type="term" value="F:metalloendopeptidase activity"/>
    <property type="evidence" value="ECO:0007669"/>
    <property type="project" value="InterPro"/>
</dbReference>
<feature type="domain" description="Peptidase M48" evidence="8">
    <location>
        <begin position="178"/>
        <end position="351"/>
    </location>
</feature>
<dbReference type="RefSeq" id="WP_084193234.1">
    <property type="nucleotide sequence ID" value="NZ_FSRL01000002.1"/>
</dbReference>
<keyword evidence="7" id="KW-0812">Transmembrane</keyword>
<keyword evidence="7" id="KW-1133">Transmembrane helix</keyword>
<feature type="transmembrane region" description="Helical" evidence="7">
    <location>
        <begin position="258"/>
        <end position="281"/>
    </location>
</feature>
<keyword evidence="2" id="KW-0479">Metal-binding</keyword>
<keyword evidence="5 6" id="KW-0482">Metalloprotease</keyword>
<dbReference type="Proteomes" id="UP000184932">
    <property type="component" value="Unassembled WGS sequence"/>
</dbReference>
<evidence type="ECO:0000256" key="6">
    <source>
        <dbReference type="RuleBase" id="RU003983"/>
    </source>
</evidence>
<dbReference type="GO" id="GO:0051603">
    <property type="term" value="P:proteolysis involved in protein catabolic process"/>
    <property type="evidence" value="ECO:0007669"/>
    <property type="project" value="TreeGrafter"/>
</dbReference>
<evidence type="ECO:0000259" key="9">
    <source>
        <dbReference type="Pfam" id="PF23368"/>
    </source>
</evidence>
<dbReference type="Pfam" id="PF01435">
    <property type="entry name" value="Peptidase_M48"/>
    <property type="match status" value="1"/>
</dbReference>
<dbReference type="EMBL" id="FSRL01000002">
    <property type="protein sequence ID" value="SIO33456.1"/>
    <property type="molecule type" value="Genomic_DNA"/>
</dbReference>
<keyword evidence="4 6" id="KW-0862">Zinc</keyword>
<dbReference type="PANTHER" id="PTHR22726:SF1">
    <property type="entry name" value="METALLOENDOPEPTIDASE OMA1, MITOCHONDRIAL"/>
    <property type="match status" value="1"/>
</dbReference>
<proteinExistence type="inferred from homology"/>
<evidence type="ECO:0000256" key="5">
    <source>
        <dbReference type="ARBA" id="ARBA00023049"/>
    </source>
</evidence>
<dbReference type="OrthoDB" id="9810445at2"/>
<dbReference type="STRING" id="1217970.SAMN05444002_4102"/>
<name>A0A1N6IN90_9RHOB</name>
<sequence>MADPTPPLPAFAVAARYFDGQSAGARVVRGVAEQLKGRLQIIDEESGRLLAEWPLEDLRMIRDPGFGDGIVFFREGHDEARLNIASAQDAAALEAVAPNLRRVEVARGTWRKVLVWSGGAVAALLLLLFVILPTLSDRLAALIDPEQEEAIGLTVLGQVERMLGSHNGSGFCSTAAGDAALARMTERFTQHLDLAYPLKVKVIRNPMVNAFAAPGGHVVIVSGLLDKADTPEEVAGVLAHEIGHVANRDPLRLTLRTAGTAGIIAMVLGDFAGGAVVVLVSEQIMQASYTRDAEAGADAFAHELLGRAELPSADMARFFEKLRDRYGDVDGAMEYLASHPNLAGRAIAAREADTQTDGAFEPVLTDAEWDALKAICK</sequence>
<gene>
    <name evidence="10" type="ORF">SAMN05444002_4102</name>
</gene>
<evidence type="ECO:0000256" key="4">
    <source>
        <dbReference type="ARBA" id="ARBA00022833"/>
    </source>
</evidence>
<comment type="similarity">
    <text evidence="6">Belongs to the peptidase M48 family.</text>
</comment>
<feature type="domain" description="DUF7092" evidence="9">
    <location>
        <begin position="13"/>
        <end position="93"/>
    </location>
</feature>
<evidence type="ECO:0000256" key="3">
    <source>
        <dbReference type="ARBA" id="ARBA00022801"/>
    </source>
</evidence>
<dbReference type="CDD" id="cd07332">
    <property type="entry name" value="M48C_Oma1_like"/>
    <property type="match status" value="1"/>
</dbReference>
<feature type="transmembrane region" description="Helical" evidence="7">
    <location>
        <begin position="113"/>
        <end position="132"/>
    </location>
</feature>
<keyword evidence="1 6" id="KW-0645">Protease</keyword>
<evidence type="ECO:0000313" key="11">
    <source>
        <dbReference type="Proteomes" id="UP000184932"/>
    </source>
</evidence>
<dbReference type="GO" id="GO:0046872">
    <property type="term" value="F:metal ion binding"/>
    <property type="evidence" value="ECO:0007669"/>
    <property type="project" value="UniProtKB-KW"/>
</dbReference>
<comment type="cofactor">
    <cofactor evidence="6">
        <name>Zn(2+)</name>
        <dbReference type="ChEBI" id="CHEBI:29105"/>
    </cofactor>
    <text evidence="6">Binds 1 zinc ion per subunit.</text>
</comment>
<reference evidence="11" key="1">
    <citation type="submission" date="2016-11" db="EMBL/GenBank/DDBJ databases">
        <authorList>
            <person name="Varghese N."/>
            <person name="Submissions S."/>
        </authorList>
    </citation>
    <scope>NUCLEOTIDE SEQUENCE [LARGE SCALE GENOMIC DNA]</scope>
    <source>
        <strain evidence="11">DSM 29440</strain>
    </source>
</reference>
<organism evidence="10 11">
    <name type="scientific">Vannielia litorea</name>
    <dbReference type="NCBI Taxonomy" id="1217970"/>
    <lineage>
        <taxon>Bacteria</taxon>
        <taxon>Pseudomonadati</taxon>
        <taxon>Pseudomonadota</taxon>
        <taxon>Alphaproteobacteria</taxon>
        <taxon>Rhodobacterales</taxon>
        <taxon>Paracoccaceae</taxon>
        <taxon>Vannielia</taxon>
    </lineage>
</organism>
<keyword evidence="7" id="KW-0472">Membrane</keyword>
<protein>
    <submittedName>
        <fullName evidence="10">Peptidase family M48</fullName>
    </submittedName>
</protein>
<keyword evidence="3 6" id="KW-0378">Hydrolase</keyword>
<dbReference type="InterPro" id="IPR051156">
    <property type="entry name" value="Mito/Outer_Membr_Metalloprot"/>
</dbReference>
<dbReference type="Gene3D" id="3.30.2010.10">
    <property type="entry name" value="Metalloproteases ('zincins'), catalytic domain"/>
    <property type="match status" value="1"/>
</dbReference>
<evidence type="ECO:0000313" key="10">
    <source>
        <dbReference type="EMBL" id="SIO33456.1"/>
    </source>
</evidence>